<feature type="region of interest" description="Disordered" evidence="1">
    <location>
        <begin position="221"/>
        <end position="244"/>
    </location>
</feature>
<reference evidence="3" key="1">
    <citation type="submission" date="2016-10" db="EMBL/GenBank/DDBJ databases">
        <authorList>
            <person name="Varghese N."/>
            <person name="Submissions S."/>
        </authorList>
    </citation>
    <scope>NUCLEOTIDE SEQUENCE [LARGE SCALE GENOMIC DNA]</scope>
    <source>
        <strain evidence="3">DSM 25751</strain>
    </source>
</reference>
<dbReference type="EMBL" id="FNYW01000041">
    <property type="protein sequence ID" value="SEI97561.1"/>
    <property type="molecule type" value="Genomic_DNA"/>
</dbReference>
<proteinExistence type="predicted"/>
<organism evidence="2 3">
    <name type="scientific">Alkalibacterium gilvum</name>
    <dbReference type="NCBI Taxonomy" id="1130080"/>
    <lineage>
        <taxon>Bacteria</taxon>
        <taxon>Bacillati</taxon>
        <taxon>Bacillota</taxon>
        <taxon>Bacilli</taxon>
        <taxon>Lactobacillales</taxon>
        <taxon>Carnobacteriaceae</taxon>
        <taxon>Alkalibacterium</taxon>
    </lineage>
</organism>
<evidence type="ECO:0000256" key="1">
    <source>
        <dbReference type="SAM" id="MobiDB-lite"/>
    </source>
</evidence>
<protein>
    <submittedName>
        <fullName evidence="2">Uncharacterized protein</fullName>
    </submittedName>
</protein>
<name>A0A1H6UZ89_9LACT</name>
<evidence type="ECO:0000313" key="2">
    <source>
        <dbReference type="EMBL" id="SEI97561.1"/>
    </source>
</evidence>
<gene>
    <name evidence="2" type="ORF">SAMN04488113_1411</name>
</gene>
<sequence length="244" mass="28618">MTLADENTTIIGTQVSRQLKNVISAMIRYLFKRALKYLDQQAEKNFKTLQKKSPERIRTADIQHKDIDKFKLLAYQQGVKAYQIEKDKHEVPTLKYDIRDEHTIVGIYKQIQEGYRIPDNKMRAFVEQFTDTQVWINRVSKIAGFKKSDVEKAFNNDEHYREENVLNQDFAYKVQDIYDKAIENVTGKENTVDVTNDLKAIDKDPPKGKDFLTKRLEEIKAKRPKVAAQTQKKQQKSQDKGMER</sequence>
<dbReference type="STRING" id="1130080.SAMN04488113_1411"/>
<dbReference type="Proteomes" id="UP000198564">
    <property type="component" value="Unassembled WGS sequence"/>
</dbReference>
<dbReference type="AlphaFoldDB" id="A0A1H6UZ89"/>
<accession>A0A1H6UZ89</accession>
<evidence type="ECO:0000313" key="3">
    <source>
        <dbReference type="Proteomes" id="UP000198564"/>
    </source>
</evidence>
<dbReference type="RefSeq" id="WP_091636220.1">
    <property type="nucleotide sequence ID" value="NZ_FNYW01000041.1"/>
</dbReference>
<keyword evidence="3" id="KW-1185">Reference proteome</keyword>